<keyword evidence="9" id="KW-1185">Reference proteome</keyword>
<feature type="transmembrane region" description="Helical" evidence="6">
    <location>
        <begin position="233"/>
        <end position="259"/>
    </location>
</feature>
<comment type="similarity">
    <text evidence="6">Belongs to the ABC-4 integral membrane protein family.</text>
</comment>
<organism evidence="8 9">
    <name type="scientific">Viridibacillus arvi</name>
    <dbReference type="NCBI Taxonomy" id="263475"/>
    <lineage>
        <taxon>Bacteria</taxon>
        <taxon>Bacillati</taxon>
        <taxon>Bacillota</taxon>
        <taxon>Bacilli</taxon>
        <taxon>Bacillales</taxon>
        <taxon>Caryophanaceae</taxon>
        <taxon>Viridibacillus</taxon>
    </lineage>
</organism>
<dbReference type="PANTHER" id="PTHR46795">
    <property type="entry name" value="ABC TRANSPORTER PERMEASE-RELATED-RELATED"/>
    <property type="match status" value="1"/>
</dbReference>
<feature type="domain" description="ABC3 transporter permease C-terminal" evidence="7">
    <location>
        <begin position="61"/>
        <end position="170"/>
    </location>
</feature>
<feature type="transmembrane region" description="Helical" evidence="6">
    <location>
        <begin position="583"/>
        <end position="603"/>
    </location>
</feature>
<protein>
    <recommendedName>
        <fullName evidence="7">ABC3 transporter permease C-terminal domain-containing protein</fullName>
    </recommendedName>
</protein>
<evidence type="ECO:0000256" key="6">
    <source>
        <dbReference type="PIRNR" id="PIRNR018968"/>
    </source>
</evidence>
<dbReference type="InterPro" id="IPR003838">
    <property type="entry name" value="ABC3_permease_C"/>
</dbReference>
<feature type="transmembrane region" description="Helical" evidence="6">
    <location>
        <begin position="58"/>
        <end position="76"/>
    </location>
</feature>
<dbReference type="InterPro" id="IPR027022">
    <property type="entry name" value="ABC_permease_BceB-typ"/>
</dbReference>
<dbReference type="Proteomes" id="UP000036867">
    <property type="component" value="Unassembled WGS sequence"/>
</dbReference>
<dbReference type="RefSeq" id="WP_053415967.1">
    <property type="nucleotide sequence ID" value="NZ_LILB01000001.1"/>
</dbReference>
<evidence type="ECO:0000256" key="4">
    <source>
        <dbReference type="ARBA" id="ARBA00022989"/>
    </source>
</evidence>
<reference evidence="9" key="1">
    <citation type="submission" date="2015-08" db="EMBL/GenBank/DDBJ databases">
        <title>Fjat-10028 dsm 16317.</title>
        <authorList>
            <person name="Liu B."/>
            <person name="Wang J."/>
            <person name="Zhu Y."/>
            <person name="Liu G."/>
            <person name="Chen Q."/>
            <person name="Chen Z."/>
            <person name="Lan J."/>
            <person name="Che J."/>
            <person name="Ge C."/>
            <person name="Shi H."/>
            <person name="Pan Z."/>
            <person name="Liu X."/>
        </authorList>
    </citation>
    <scope>NUCLEOTIDE SEQUENCE [LARGE SCALE GENOMIC DNA]</scope>
    <source>
        <strain evidence="9">DSM 16317</strain>
    </source>
</reference>
<evidence type="ECO:0000259" key="7">
    <source>
        <dbReference type="Pfam" id="PF02687"/>
    </source>
</evidence>
<accession>A0A0M0LM60</accession>
<dbReference type="GO" id="GO:0055085">
    <property type="term" value="P:transmembrane transport"/>
    <property type="evidence" value="ECO:0007669"/>
    <property type="project" value="UniProtKB-UniRule"/>
</dbReference>
<comment type="subcellular location">
    <subcellularLocation>
        <location evidence="1 6">Cell membrane</location>
        <topology evidence="1 6">Multi-pass membrane protein</topology>
    </subcellularLocation>
</comment>
<dbReference type="STRING" id="263475.AMD00_05015"/>
<evidence type="ECO:0000256" key="2">
    <source>
        <dbReference type="ARBA" id="ARBA00022475"/>
    </source>
</evidence>
<dbReference type="Pfam" id="PF02687">
    <property type="entry name" value="FtsX"/>
    <property type="match status" value="2"/>
</dbReference>
<keyword evidence="4 6" id="KW-1133">Transmembrane helix</keyword>
<keyword evidence="6" id="KW-0813">Transport</keyword>
<gene>
    <name evidence="8" type="ORF">AMD00_05015</name>
</gene>
<dbReference type="EMBL" id="LILB01000001">
    <property type="protein sequence ID" value="KOO51803.1"/>
    <property type="molecule type" value="Genomic_DNA"/>
</dbReference>
<feature type="transmembrane region" description="Helical" evidence="6">
    <location>
        <begin position="110"/>
        <end position="134"/>
    </location>
</feature>
<dbReference type="PATRIC" id="fig|263475.3.peg.1413"/>
<evidence type="ECO:0000256" key="1">
    <source>
        <dbReference type="ARBA" id="ARBA00004651"/>
    </source>
</evidence>
<feature type="transmembrane region" description="Helical" evidence="6">
    <location>
        <begin position="286"/>
        <end position="310"/>
    </location>
</feature>
<dbReference type="InterPro" id="IPR052536">
    <property type="entry name" value="ABC-4_Integral_Memb_Prot"/>
</dbReference>
<keyword evidence="5 6" id="KW-0472">Membrane</keyword>
<dbReference type="OrthoDB" id="1705903at2"/>
<keyword evidence="3 6" id="KW-0812">Transmembrane</keyword>
<sequence length="643" mass="73167">MNMFSIVKKNIKYNFYQYFLYLASMTLSITIYFTFLSLQYNNQIILALTDTDKLQSAFGASSILLLLFVSIFIWYSNNFFVKRRKKDIGLYSLLGVEKKQIGRMLFYENFIMGILALLIGLAIGELFSVFFSMILVKLMGFSIAITFTFNSRAIIQTLLVFSVIIFLTSLQGYFIIYRFKLIELFHATKKGEKINKPSLLLALLAIAMVGGSYWLLLQSPESSNWGLHFNRTIIILIISMIIGSFLLFHSLSAFFFVLLQKNKSFYFKWSNLLTFTQLTNRLKSNAFMFTIISILNAGTLIAFGFAYSIYYNTLDTMKNFVPYSYQYESTTSDIDAKIRELINKEDNHSLVFEYDLEYTMVKGDVSELSKVPGGYFYFDESFAVISNETYNQLAEKLDLDTIAPLKKTAALTIINNFIGSQDQQENINKSISLHSSTDDLKIKIADNKSVSLLNDPVQPFIIVVNDSVYSQFRDENPPTTVHTLKVTNEVKSAALTKKIMNVLPSEAQFISFSDSYQEAQSVYGLLIFISGFLGLVFLAASGSMIYFKMLTEVTDDKVRYTTLKKLGVQKSEIMRVIAKQYSVVFLLPLIVGITHSCMILTAISNLMDINFIIPVIICIVSYTILYISYYVLTVISCNKIVNA</sequence>
<feature type="transmembrane region" description="Helical" evidence="6">
    <location>
        <begin position="154"/>
        <end position="177"/>
    </location>
</feature>
<dbReference type="PANTHER" id="PTHR46795:SF3">
    <property type="entry name" value="ABC TRANSPORTER PERMEASE"/>
    <property type="match status" value="1"/>
</dbReference>
<feature type="transmembrane region" description="Helical" evidence="6">
    <location>
        <begin position="18"/>
        <end position="38"/>
    </location>
</feature>
<feature type="transmembrane region" description="Helical" evidence="6">
    <location>
        <begin position="609"/>
        <end position="632"/>
    </location>
</feature>
<dbReference type="GeneID" id="301135464"/>
<comment type="caution">
    <text evidence="8">The sequence shown here is derived from an EMBL/GenBank/DDBJ whole genome shotgun (WGS) entry which is preliminary data.</text>
</comment>
<dbReference type="GO" id="GO:0005886">
    <property type="term" value="C:plasma membrane"/>
    <property type="evidence" value="ECO:0007669"/>
    <property type="project" value="UniProtKB-SubCell"/>
</dbReference>
<feature type="transmembrane region" description="Helical" evidence="6">
    <location>
        <begin position="522"/>
        <end position="547"/>
    </location>
</feature>
<dbReference type="PIRSF" id="PIRSF018968">
    <property type="entry name" value="ABC_permease_BceB"/>
    <property type="match status" value="1"/>
</dbReference>
<name>A0A0M0LM60_9BACL</name>
<evidence type="ECO:0000256" key="5">
    <source>
        <dbReference type="ARBA" id="ARBA00023136"/>
    </source>
</evidence>
<feature type="domain" description="ABC3 transporter permease C-terminal" evidence="7">
    <location>
        <begin position="532"/>
        <end position="637"/>
    </location>
</feature>
<feature type="transmembrane region" description="Helical" evidence="6">
    <location>
        <begin position="198"/>
        <end position="217"/>
    </location>
</feature>
<evidence type="ECO:0000313" key="9">
    <source>
        <dbReference type="Proteomes" id="UP000036867"/>
    </source>
</evidence>
<evidence type="ECO:0000313" key="8">
    <source>
        <dbReference type="EMBL" id="KOO51803.1"/>
    </source>
</evidence>
<evidence type="ECO:0000256" key="3">
    <source>
        <dbReference type="ARBA" id="ARBA00022692"/>
    </source>
</evidence>
<keyword evidence="2 6" id="KW-1003">Cell membrane</keyword>
<dbReference type="AlphaFoldDB" id="A0A0M0LM60"/>
<proteinExistence type="inferred from homology"/>